<protein>
    <submittedName>
        <fullName evidence="1">2873_t:CDS:1</fullName>
    </submittedName>
</protein>
<sequence length="92" mass="9959">IVASTSGFYNKDVYVLDTQKYVWIAINNTATTTQGSSKSQKTQTNKAVNPSNSSSNNGLFIGVVVVSGIVLIGMASFAGLLLLKRRRKNYNK</sequence>
<dbReference type="Proteomes" id="UP000789702">
    <property type="component" value="Unassembled WGS sequence"/>
</dbReference>
<keyword evidence="2" id="KW-1185">Reference proteome</keyword>
<feature type="non-terminal residue" evidence="1">
    <location>
        <position position="1"/>
    </location>
</feature>
<proteinExistence type="predicted"/>
<accession>A0ACA9NTQ8</accession>
<name>A0ACA9NTQ8_9GLOM</name>
<dbReference type="EMBL" id="CAJVPU010019502">
    <property type="protein sequence ID" value="CAG8672016.1"/>
    <property type="molecule type" value="Genomic_DNA"/>
</dbReference>
<comment type="caution">
    <text evidence="1">The sequence shown here is derived from an EMBL/GenBank/DDBJ whole genome shotgun (WGS) entry which is preliminary data.</text>
</comment>
<gene>
    <name evidence="1" type="ORF">DHETER_LOCUS10227</name>
</gene>
<evidence type="ECO:0000313" key="2">
    <source>
        <dbReference type="Proteomes" id="UP000789702"/>
    </source>
</evidence>
<reference evidence="1" key="1">
    <citation type="submission" date="2021-06" db="EMBL/GenBank/DDBJ databases">
        <authorList>
            <person name="Kallberg Y."/>
            <person name="Tangrot J."/>
            <person name="Rosling A."/>
        </authorList>
    </citation>
    <scope>NUCLEOTIDE SEQUENCE</scope>
    <source>
        <strain evidence="1">IL203A</strain>
    </source>
</reference>
<evidence type="ECO:0000313" key="1">
    <source>
        <dbReference type="EMBL" id="CAG8672016.1"/>
    </source>
</evidence>
<organism evidence="1 2">
    <name type="scientific">Dentiscutata heterogama</name>
    <dbReference type="NCBI Taxonomy" id="1316150"/>
    <lineage>
        <taxon>Eukaryota</taxon>
        <taxon>Fungi</taxon>
        <taxon>Fungi incertae sedis</taxon>
        <taxon>Mucoromycota</taxon>
        <taxon>Glomeromycotina</taxon>
        <taxon>Glomeromycetes</taxon>
        <taxon>Diversisporales</taxon>
        <taxon>Gigasporaceae</taxon>
        <taxon>Dentiscutata</taxon>
    </lineage>
</organism>